<dbReference type="SUPFAM" id="SSF48452">
    <property type="entry name" value="TPR-like"/>
    <property type="match status" value="1"/>
</dbReference>
<dbReference type="EMBL" id="AQHV01000010">
    <property type="protein sequence ID" value="KKB56978.1"/>
    <property type="molecule type" value="Genomic_DNA"/>
</dbReference>
<reference evidence="1 2" key="1">
    <citation type="submission" date="2013-04" db="EMBL/GenBank/DDBJ databases">
        <title>The Genome Sequence of Parabacteroides goldsteinii DSM 19448.</title>
        <authorList>
            <consortium name="The Broad Institute Genomics Platform"/>
            <person name="Earl A."/>
            <person name="Ward D."/>
            <person name="Feldgarden M."/>
            <person name="Gevers D."/>
            <person name="Martens E."/>
            <person name="Sakamoto M."/>
            <person name="Benno Y."/>
            <person name="Song Y."/>
            <person name="Liu C."/>
            <person name="Lee J."/>
            <person name="Bolanos M."/>
            <person name="Vaisanen M.L."/>
            <person name="Finegold S.M."/>
            <person name="Walker B."/>
            <person name="Young S."/>
            <person name="Zeng Q."/>
            <person name="Gargeya S."/>
            <person name="Fitzgerald M."/>
            <person name="Haas B."/>
            <person name="Abouelleil A."/>
            <person name="Allen A.W."/>
            <person name="Alvarado L."/>
            <person name="Arachchi H.M."/>
            <person name="Berlin A.M."/>
            <person name="Chapman S.B."/>
            <person name="Gainer-Dewar J."/>
            <person name="Goldberg J."/>
            <person name="Griggs A."/>
            <person name="Gujja S."/>
            <person name="Hansen M."/>
            <person name="Howarth C."/>
            <person name="Imamovic A."/>
            <person name="Ireland A."/>
            <person name="Larimer J."/>
            <person name="McCowan C."/>
            <person name="Murphy C."/>
            <person name="Pearson M."/>
            <person name="Poon T.W."/>
            <person name="Priest M."/>
            <person name="Roberts A."/>
            <person name="Saif S."/>
            <person name="Shea T."/>
            <person name="Sisk P."/>
            <person name="Sykes S."/>
            <person name="Wortman J."/>
            <person name="Nusbaum C."/>
            <person name="Birren B."/>
        </authorList>
    </citation>
    <scope>NUCLEOTIDE SEQUENCE [LARGE SCALE GENOMIC DNA]</scope>
    <source>
        <strain evidence="1 2">DSM 19448</strain>
    </source>
</reference>
<gene>
    <name evidence="1" type="ORF">HMPREF1535_01630</name>
</gene>
<dbReference type="Proteomes" id="UP000033047">
    <property type="component" value="Unassembled WGS sequence"/>
</dbReference>
<dbReference type="InterPro" id="IPR011990">
    <property type="entry name" value="TPR-like_helical_dom_sf"/>
</dbReference>
<dbReference type="Gene3D" id="1.25.40.390">
    <property type="match status" value="2"/>
</dbReference>
<sequence>MQEIMKNILLTGLAAASLLLSGCQDKLEEDFYNPENYQAPEDKLAAGLFTKTLYEWQVYVQDYGEWWWSLTGAGVTAYAQVGVRPTTQNYAGIYQDFEDVTTGNGFSADNGIRNYFNNMYTKMKTWSIFKQLVEEEYTGETLTNSYVYYQLTTVMKDYTMLRNIDFFNSIPYYNAIQGNKGILFAEYDDPLEVTKTILDELKEISENIVADYDKMSPDAKATFAKQDVAFKGDIQLWKQYINALRLKFAVRMSAADEAYAKTQITSAIQDGLPTKDMIWLLPTNPAKDLPGGGTINRGWFERFTSLFIPNVILERMNHNRLKYEPGIDDPRLPAIAAPTRYNDYRGIRMDNLYHQPAYDSIAAGSEENMRPDYIDEGTWERHKSYINNNTAYRDAKGTLSYYDINCVSMYNPATYYYANFPVYMFSLAETELLLAEVAARNYASTGKTAGEHISDAMTHSTDLWYYINSLSVSSATDYPRYFPEKPSAEVVQTYGDFLKAEYQKAKTLDDQIEIIMQQKYIHLNLMAPNECWTELRRTRHPKLEPVNFPPYFTNIKPQVERIKYPDSEELNNTENFAKVKAENNYSSPIYYVPQDKRSESYYRDTFIEIEKE</sequence>
<proteinExistence type="predicted"/>
<evidence type="ECO:0000313" key="2">
    <source>
        <dbReference type="Proteomes" id="UP000033047"/>
    </source>
</evidence>
<dbReference type="PATRIC" id="fig|927665.4.peg.1666"/>
<dbReference type="HOGENOM" id="CLU_459934_0_0_10"/>
<accession>A0A0F5JGW6</accession>
<organism evidence="1 2">
    <name type="scientific">Parabacteroides goldsteinii DSM 19448 = WAL 12034</name>
    <dbReference type="NCBI Taxonomy" id="927665"/>
    <lineage>
        <taxon>Bacteria</taxon>
        <taxon>Pseudomonadati</taxon>
        <taxon>Bacteroidota</taxon>
        <taxon>Bacteroidia</taxon>
        <taxon>Bacteroidales</taxon>
        <taxon>Tannerellaceae</taxon>
        <taxon>Parabacteroides</taxon>
    </lineage>
</organism>
<dbReference type="AlphaFoldDB" id="A0A0F5JGW6"/>
<evidence type="ECO:0008006" key="3">
    <source>
        <dbReference type="Google" id="ProtNLM"/>
    </source>
</evidence>
<comment type="caution">
    <text evidence="1">The sequence shown here is derived from an EMBL/GenBank/DDBJ whole genome shotgun (WGS) entry which is preliminary data.</text>
</comment>
<dbReference type="Pfam" id="PF12771">
    <property type="entry name" value="SusD-like_2"/>
    <property type="match status" value="1"/>
</dbReference>
<evidence type="ECO:0000313" key="1">
    <source>
        <dbReference type="EMBL" id="KKB56978.1"/>
    </source>
</evidence>
<protein>
    <recommendedName>
        <fullName evidence="3">SusD/RagB family nutrient-binding outer membrane lipoprotein</fullName>
    </recommendedName>
</protein>
<dbReference type="InterPro" id="IPR041662">
    <property type="entry name" value="SusD-like_2"/>
</dbReference>
<name>A0A0F5JGW6_9BACT</name>
<dbReference type="STRING" id="927665.HMPREF1535_01630"/>
<dbReference type="PROSITE" id="PS51257">
    <property type="entry name" value="PROKAR_LIPOPROTEIN"/>
    <property type="match status" value="1"/>
</dbReference>